<dbReference type="CDD" id="cd02440">
    <property type="entry name" value="AdoMet_MTases"/>
    <property type="match status" value="1"/>
</dbReference>
<comment type="pathway">
    <text evidence="1">Cofactor biosynthesis; adenosylcobalamin biosynthesis.</text>
</comment>
<dbReference type="InterPro" id="IPR035996">
    <property type="entry name" value="4pyrrol_Methylase_sf"/>
</dbReference>
<dbReference type="InterPro" id="IPR014776">
    <property type="entry name" value="4pyrrole_Mease_sub2"/>
</dbReference>
<evidence type="ECO:0000256" key="3">
    <source>
        <dbReference type="ARBA" id="ARBA00022603"/>
    </source>
</evidence>
<keyword evidence="4" id="KW-0808">Transferase</keyword>
<sequence length="387" mass="39626">MSAITVIGCDGGPLPPGADALLAGATLVVGAARHLDAVKTDVERIVLGNVAEAVTRLSSHDGHAVVLASGDPGFFGIVATLRRAGLRPAVVPAPSSVAHAFARIGLPWDDALVVSAHGRDLRRAVNACRAHRKVAVLTAPGAGPRELAEALTGIPRRIVVVSRLGMPDERITGPDGDWADPNVVLVLGDDSEPSPRWVAGTQPGPAGWALPEAAFAHRDSMITKAEVRALALARLGPRLGDLVWDIGAGSGSVAVECARLGAAVIAVERDADGCERVRRNAAAFNVDVTVVGGNAPDALAGLPDPDAVFVGGGGASVLVACLDRSPDRVVAAYAAVERVGPALEVLTVAGYRTGGTQLQANRLAPLPGGVHRLEATNPVYVVWGERS</sequence>
<dbReference type="AlphaFoldDB" id="A0A8J3LVU7"/>
<accession>A0A8J3LVU7</accession>
<dbReference type="PIRSF" id="PIRSF036428">
    <property type="entry name" value="CobL"/>
    <property type="match status" value="1"/>
</dbReference>
<comment type="caution">
    <text evidence="7">The sequence shown here is derived from an EMBL/GenBank/DDBJ whole genome shotgun (WGS) entry which is preliminary data.</text>
</comment>
<dbReference type="PANTHER" id="PTHR43182:SF1">
    <property type="entry name" value="COBALT-PRECORRIN-7 C(5)-METHYLTRANSFERASE"/>
    <property type="match status" value="1"/>
</dbReference>
<evidence type="ECO:0000313" key="7">
    <source>
        <dbReference type="EMBL" id="GIG74526.1"/>
    </source>
</evidence>
<dbReference type="InterPro" id="IPR006365">
    <property type="entry name" value="Cbl_synth_CobL"/>
</dbReference>
<dbReference type="NCBIfam" id="TIGR02467">
    <property type="entry name" value="CbiE"/>
    <property type="match status" value="1"/>
</dbReference>
<dbReference type="RefSeq" id="WP_168078124.1">
    <property type="nucleotide sequence ID" value="NZ_BAAAQJ010000030.1"/>
</dbReference>
<dbReference type="Gene3D" id="3.40.1010.10">
    <property type="entry name" value="Cobalt-precorrin-4 Transmethylase, Domain 1"/>
    <property type="match status" value="1"/>
</dbReference>
<dbReference type="SUPFAM" id="SSF53790">
    <property type="entry name" value="Tetrapyrrole methylase"/>
    <property type="match status" value="1"/>
</dbReference>
<dbReference type="NCBIfam" id="TIGR02469">
    <property type="entry name" value="CbiT"/>
    <property type="match status" value="1"/>
</dbReference>
<dbReference type="InterPro" id="IPR050714">
    <property type="entry name" value="Cobalamin_biosynth_MTase"/>
</dbReference>
<evidence type="ECO:0000259" key="6">
    <source>
        <dbReference type="Pfam" id="PF00590"/>
    </source>
</evidence>
<reference evidence="7" key="1">
    <citation type="submission" date="2021-01" db="EMBL/GenBank/DDBJ databases">
        <title>Whole genome shotgun sequence of Planosporangium flavigriseum NBRC 105377.</title>
        <authorList>
            <person name="Komaki H."/>
            <person name="Tamura T."/>
        </authorList>
    </citation>
    <scope>NUCLEOTIDE SEQUENCE</scope>
    <source>
        <strain evidence="7">NBRC 105377</strain>
    </source>
</reference>
<dbReference type="EMBL" id="BONU01000019">
    <property type="protein sequence ID" value="GIG74526.1"/>
    <property type="molecule type" value="Genomic_DNA"/>
</dbReference>
<protein>
    <submittedName>
        <fullName evidence="7">Precorrin-6y C5,15-methyltransferase subunit CbiE</fullName>
    </submittedName>
</protein>
<evidence type="ECO:0000256" key="5">
    <source>
        <dbReference type="ARBA" id="ARBA00022691"/>
    </source>
</evidence>
<dbReference type="InterPro" id="IPR029063">
    <property type="entry name" value="SAM-dependent_MTases_sf"/>
</dbReference>
<feature type="domain" description="Tetrapyrrole methylase" evidence="6">
    <location>
        <begin position="14"/>
        <end position="172"/>
    </location>
</feature>
<dbReference type="InterPro" id="IPR014008">
    <property type="entry name" value="Cbl_synth_MTase_CbiT"/>
</dbReference>
<dbReference type="Proteomes" id="UP000653674">
    <property type="component" value="Unassembled WGS sequence"/>
</dbReference>
<keyword evidence="8" id="KW-1185">Reference proteome</keyword>
<dbReference type="GO" id="GO:0032259">
    <property type="term" value="P:methylation"/>
    <property type="evidence" value="ECO:0007669"/>
    <property type="project" value="UniProtKB-KW"/>
</dbReference>
<evidence type="ECO:0000256" key="4">
    <source>
        <dbReference type="ARBA" id="ARBA00022679"/>
    </source>
</evidence>
<gene>
    <name evidence="7" type="ORF">Pfl04_29300</name>
</gene>
<dbReference type="UniPathway" id="UPA00148"/>
<name>A0A8J3LVU7_9ACTN</name>
<dbReference type="SUPFAM" id="SSF53335">
    <property type="entry name" value="S-adenosyl-L-methionine-dependent methyltransferases"/>
    <property type="match status" value="1"/>
</dbReference>
<organism evidence="7 8">
    <name type="scientific">Planosporangium flavigriseum</name>
    <dbReference type="NCBI Taxonomy" id="373681"/>
    <lineage>
        <taxon>Bacteria</taxon>
        <taxon>Bacillati</taxon>
        <taxon>Actinomycetota</taxon>
        <taxon>Actinomycetes</taxon>
        <taxon>Micromonosporales</taxon>
        <taxon>Micromonosporaceae</taxon>
        <taxon>Planosporangium</taxon>
    </lineage>
</organism>
<keyword evidence="2" id="KW-0169">Cobalamin biosynthesis</keyword>
<evidence type="ECO:0000256" key="2">
    <source>
        <dbReference type="ARBA" id="ARBA00022573"/>
    </source>
</evidence>
<evidence type="ECO:0000313" key="8">
    <source>
        <dbReference type="Proteomes" id="UP000653674"/>
    </source>
</evidence>
<dbReference type="Pfam" id="PF00590">
    <property type="entry name" value="TP_methylase"/>
    <property type="match status" value="1"/>
</dbReference>
<dbReference type="GO" id="GO:0009236">
    <property type="term" value="P:cobalamin biosynthetic process"/>
    <property type="evidence" value="ECO:0007669"/>
    <property type="project" value="UniProtKB-UniPathway"/>
</dbReference>
<dbReference type="PANTHER" id="PTHR43182">
    <property type="entry name" value="COBALT-PRECORRIN-6B C(15)-METHYLTRANSFERASE (DECARBOXYLATING)"/>
    <property type="match status" value="1"/>
</dbReference>
<keyword evidence="5" id="KW-0949">S-adenosyl-L-methionine</keyword>
<evidence type="ECO:0000256" key="1">
    <source>
        <dbReference type="ARBA" id="ARBA00004953"/>
    </source>
</evidence>
<dbReference type="InterPro" id="IPR012818">
    <property type="entry name" value="CbiE"/>
</dbReference>
<dbReference type="InterPro" id="IPR014777">
    <property type="entry name" value="4pyrrole_Mease_sub1"/>
</dbReference>
<dbReference type="GO" id="GO:0008276">
    <property type="term" value="F:protein methyltransferase activity"/>
    <property type="evidence" value="ECO:0007669"/>
    <property type="project" value="InterPro"/>
</dbReference>
<dbReference type="Gene3D" id="3.40.50.150">
    <property type="entry name" value="Vaccinia Virus protein VP39"/>
    <property type="match status" value="1"/>
</dbReference>
<dbReference type="Gene3D" id="3.30.950.10">
    <property type="entry name" value="Methyltransferase, Cobalt-precorrin-4 Transmethylase, Domain 2"/>
    <property type="match status" value="1"/>
</dbReference>
<proteinExistence type="predicted"/>
<dbReference type="InterPro" id="IPR000878">
    <property type="entry name" value="4pyrrol_Mease"/>
</dbReference>
<keyword evidence="3" id="KW-0489">Methyltransferase</keyword>
<dbReference type="CDD" id="cd11644">
    <property type="entry name" value="Precorrin-6Y-MT"/>
    <property type="match status" value="1"/>
</dbReference>